<evidence type="ECO:0000313" key="1">
    <source>
        <dbReference type="EMBL" id="TKR83798.1"/>
    </source>
</evidence>
<name>A0A4U5NKA0_POPAL</name>
<protein>
    <submittedName>
        <fullName evidence="1">Uncharacterized protein</fullName>
    </submittedName>
</protein>
<dbReference type="AlphaFoldDB" id="A0A4U5NKA0"/>
<sequence>MLDGQVDRTVTRTLAALGPRLAEFDKTPAPAEEKRLSTWGTDALDDLVLDLKHLTEALKKVTVDEEIEAYRMKMIYRDDPVTVDKEIEAYRMKKIHRDDPVTVEEIEAYQMKKIHRDDPVKDFLH</sequence>
<organism evidence="1">
    <name type="scientific">Populus alba</name>
    <name type="common">White poplar</name>
    <dbReference type="NCBI Taxonomy" id="43335"/>
    <lineage>
        <taxon>Eukaryota</taxon>
        <taxon>Viridiplantae</taxon>
        <taxon>Streptophyta</taxon>
        <taxon>Embryophyta</taxon>
        <taxon>Tracheophyta</taxon>
        <taxon>Spermatophyta</taxon>
        <taxon>Magnoliopsida</taxon>
        <taxon>eudicotyledons</taxon>
        <taxon>Gunneridae</taxon>
        <taxon>Pentapetalae</taxon>
        <taxon>rosids</taxon>
        <taxon>fabids</taxon>
        <taxon>Malpighiales</taxon>
        <taxon>Salicaceae</taxon>
        <taxon>Saliceae</taxon>
        <taxon>Populus</taxon>
    </lineage>
</organism>
<gene>
    <name evidence="1" type="ORF">D5086_0000265690</name>
</gene>
<reference evidence="1" key="1">
    <citation type="submission" date="2018-10" db="EMBL/GenBank/DDBJ databases">
        <title>Population genomic analysis revealed the cold adaptation of white poplar.</title>
        <authorList>
            <person name="Liu Y.-J."/>
        </authorList>
    </citation>
    <scope>NUCLEOTIDE SEQUENCE [LARGE SCALE GENOMIC DNA]</scope>
    <source>
        <strain evidence="1">PAL-ZL1</strain>
    </source>
</reference>
<comment type="caution">
    <text evidence="1">The sequence shown here is derived from an EMBL/GenBank/DDBJ whole genome shotgun (WGS) entry which is preliminary data.</text>
</comment>
<proteinExistence type="predicted"/>
<dbReference type="EMBL" id="RCHU01001022">
    <property type="protein sequence ID" value="TKR83798.1"/>
    <property type="molecule type" value="Genomic_DNA"/>
</dbReference>
<accession>A0A4U5NKA0</accession>
<dbReference type="STRING" id="43335.A0A4U5NKA0"/>